<dbReference type="Proteomes" id="UP000265801">
    <property type="component" value="Unassembled WGS sequence"/>
</dbReference>
<comment type="subcellular location">
    <subcellularLocation>
        <location evidence="1">Membrane</location>
        <topology evidence="1">Multi-pass membrane protein</topology>
    </subcellularLocation>
</comment>
<dbReference type="AlphaFoldDB" id="A0A3A1R559"/>
<sequence>MESTKDERLLAAFIYIISFFTVFIGPLIIWLIKKDDSEYIDFHGKEYMNFLISYFVYGLISSLLMLVLVGFILAPIVGLLAFIFTILGAIKAYEGERYRIPTVFRIIK</sequence>
<organism evidence="6 7">
    <name type="scientific">Bacillus salacetis</name>
    <dbReference type="NCBI Taxonomy" id="2315464"/>
    <lineage>
        <taxon>Bacteria</taxon>
        <taxon>Bacillati</taxon>
        <taxon>Bacillota</taxon>
        <taxon>Bacilli</taxon>
        <taxon>Bacillales</taxon>
        <taxon>Bacillaceae</taxon>
        <taxon>Bacillus</taxon>
    </lineage>
</organism>
<evidence type="ECO:0000313" key="6">
    <source>
        <dbReference type="EMBL" id="RIW35125.1"/>
    </source>
</evidence>
<evidence type="ECO:0000313" key="7">
    <source>
        <dbReference type="Proteomes" id="UP000265801"/>
    </source>
</evidence>
<evidence type="ECO:0000256" key="4">
    <source>
        <dbReference type="ARBA" id="ARBA00023136"/>
    </source>
</evidence>
<keyword evidence="2 5" id="KW-0812">Transmembrane</keyword>
<name>A0A3A1R559_9BACI</name>
<dbReference type="RefSeq" id="WP_119546527.1">
    <property type="nucleotide sequence ID" value="NZ_QXIR01000009.1"/>
</dbReference>
<gene>
    <name evidence="6" type="ORF">D3H55_08750</name>
</gene>
<protein>
    <submittedName>
        <fullName evidence="6">DUF4870 domain-containing protein</fullName>
    </submittedName>
</protein>
<dbReference type="EMBL" id="QXIR01000009">
    <property type="protein sequence ID" value="RIW35125.1"/>
    <property type="molecule type" value="Genomic_DNA"/>
</dbReference>
<proteinExistence type="predicted"/>
<keyword evidence="3 5" id="KW-1133">Transmembrane helix</keyword>
<accession>A0A3A1R559</accession>
<keyword evidence="7" id="KW-1185">Reference proteome</keyword>
<comment type="caution">
    <text evidence="6">The sequence shown here is derived from an EMBL/GenBank/DDBJ whole genome shotgun (WGS) entry which is preliminary data.</text>
</comment>
<dbReference type="Pfam" id="PF09685">
    <property type="entry name" value="MamF_MmsF"/>
    <property type="match status" value="1"/>
</dbReference>
<dbReference type="InterPro" id="IPR019109">
    <property type="entry name" value="MamF_MmsF"/>
</dbReference>
<evidence type="ECO:0000256" key="2">
    <source>
        <dbReference type="ARBA" id="ARBA00022692"/>
    </source>
</evidence>
<evidence type="ECO:0000256" key="3">
    <source>
        <dbReference type="ARBA" id="ARBA00022989"/>
    </source>
</evidence>
<dbReference type="OrthoDB" id="9808930at2"/>
<feature type="transmembrane region" description="Helical" evidence="5">
    <location>
        <begin position="54"/>
        <end position="87"/>
    </location>
</feature>
<feature type="transmembrane region" description="Helical" evidence="5">
    <location>
        <begin position="12"/>
        <end position="32"/>
    </location>
</feature>
<evidence type="ECO:0000256" key="1">
    <source>
        <dbReference type="ARBA" id="ARBA00004141"/>
    </source>
</evidence>
<keyword evidence="4 5" id="KW-0472">Membrane</keyword>
<evidence type="ECO:0000256" key="5">
    <source>
        <dbReference type="SAM" id="Phobius"/>
    </source>
</evidence>
<reference evidence="6 7" key="1">
    <citation type="submission" date="2018-09" db="EMBL/GenBank/DDBJ databases">
        <title>Bacillus saliacetes sp. nov., isolated from Thai shrimp paste (Ka-pi).</title>
        <authorList>
            <person name="Daroonpunt R."/>
            <person name="Tanasupawat S."/>
            <person name="Yiamsombut S."/>
        </authorList>
    </citation>
    <scope>NUCLEOTIDE SEQUENCE [LARGE SCALE GENOMIC DNA]</scope>
    <source>
        <strain evidence="6 7">SKP7-4</strain>
    </source>
</reference>